<gene>
    <name evidence="4" type="ORF">RR42_s2030</name>
</gene>
<protein>
    <submittedName>
        <fullName evidence="4">Maleylacetoacetate isomerase or Glutathione S-transferase, zeta</fullName>
        <ecNumber evidence="4">2.5.1.18</ecNumber>
        <ecNumber evidence="4">5.2.1.2</ecNumber>
    </submittedName>
</protein>
<accession>A0A0C4YKN1</accession>
<dbReference type="EC" id="5.2.1.2" evidence="4"/>
<dbReference type="RefSeq" id="WP_043355527.1">
    <property type="nucleotide sequence ID" value="NZ_CP010537.1"/>
</dbReference>
<dbReference type="CDD" id="cd03191">
    <property type="entry name" value="GST_C_Zeta"/>
    <property type="match status" value="1"/>
</dbReference>
<dbReference type="AlphaFoldDB" id="A0A0C4YKN1"/>
<dbReference type="NCBIfam" id="TIGR01262">
    <property type="entry name" value="maiA"/>
    <property type="match status" value="1"/>
</dbReference>
<dbReference type="InterPro" id="IPR036249">
    <property type="entry name" value="Thioredoxin-like_sf"/>
</dbReference>
<dbReference type="Pfam" id="PF13410">
    <property type="entry name" value="GST_C_2"/>
    <property type="match status" value="1"/>
</dbReference>
<dbReference type="SUPFAM" id="SSF47616">
    <property type="entry name" value="GST C-terminal domain-like"/>
    <property type="match status" value="1"/>
</dbReference>
<dbReference type="GO" id="GO:0016034">
    <property type="term" value="F:maleylacetoacetate isomerase activity"/>
    <property type="evidence" value="ECO:0007669"/>
    <property type="project" value="UniProtKB-EC"/>
</dbReference>
<keyword evidence="4" id="KW-0808">Transferase</keyword>
<keyword evidence="4" id="KW-0413">Isomerase</keyword>
<dbReference type="GO" id="GO:0004364">
    <property type="term" value="F:glutathione transferase activity"/>
    <property type="evidence" value="ECO:0007669"/>
    <property type="project" value="UniProtKB-EC"/>
</dbReference>
<name>A0A0C4YKN1_9BURK</name>
<dbReference type="SUPFAM" id="SSF52833">
    <property type="entry name" value="Thioredoxin-like"/>
    <property type="match status" value="1"/>
</dbReference>
<dbReference type="InterPro" id="IPR004045">
    <property type="entry name" value="Glutathione_S-Trfase_N"/>
</dbReference>
<evidence type="ECO:0000256" key="1">
    <source>
        <dbReference type="ARBA" id="ARBA00010007"/>
    </source>
</evidence>
<dbReference type="CDD" id="cd03042">
    <property type="entry name" value="GST_N_Zeta"/>
    <property type="match status" value="1"/>
</dbReference>
<dbReference type="GO" id="GO:0005737">
    <property type="term" value="C:cytoplasm"/>
    <property type="evidence" value="ECO:0007669"/>
    <property type="project" value="InterPro"/>
</dbReference>
<dbReference type="EMBL" id="CP010537">
    <property type="protein sequence ID" value="AJG23618.1"/>
    <property type="molecule type" value="Genomic_DNA"/>
</dbReference>
<dbReference type="Proteomes" id="UP000031843">
    <property type="component" value="Chromosome secondary"/>
</dbReference>
<dbReference type="Gene3D" id="1.20.1050.10">
    <property type="match status" value="1"/>
</dbReference>
<feature type="domain" description="GST C-terminal" evidence="3">
    <location>
        <begin position="86"/>
        <end position="213"/>
    </location>
</feature>
<dbReference type="GO" id="GO:0006559">
    <property type="term" value="P:L-phenylalanine catabolic process"/>
    <property type="evidence" value="ECO:0007669"/>
    <property type="project" value="TreeGrafter"/>
</dbReference>
<evidence type="ECO:0000313" key="4">
    <source>
        <dbReference type="EMBL" id="AJG23618.1"/>
    </source>
</evidence>
<proteinExistence type="inferred from homology"/>
<evidence type="ECO:0000259" key="3">
    <source>
        <dbReference type="PROSITE" id="PS50405"/>
    </source>
</evidence>
<dbReference type="SFLD" id="SFLDS00019">
    <property type="entry name" value="Glutathione_Transferase_(cytos"/>
    <property type="match status" value="1"/>
</dbReference>
<dbReference type="InterPro" id="IPR036282">
    <property type="entry name" value="Glutathione-S-Trfase_C_sf"/>
</dbReference>
<dbReference type="Gene3D" id="3.40.30.10">
    <property type="entry name" value="Glutaredoxin"/>
    <property type="match status" value="1"/>
</dbReference>
<dbReference type="PROSITE" id="PS50405">
    <property type="entry name" value="GST_CTER"/>
    <property type="match status" value="1"/>
</dbReference>
<evidence type="ECO:0000313" key="5">
    <source>
        <dbReference type="Proteomes" id="UP000031843"/>
    </source>
</evidence>
<dbReference type="Pfam" id="PF13417">
    <property type="entry name" value="GST_N_3"/>
    <property type="match status" value="1"/>
</dbReference>
<dbReference type="OrthoDB" id="509852at2"/>
<dbReference type="KEGG" id="cbw:RR42_s2030"/>
<dbReference type="InterPro" id="IPR040079">
    <property type="entry name" value="Glutathione_S-Trfase"/>
</dbReference>
<organism evidence="4 5">
    <name type="scientific">Cupriavidus basilensis</name>
    <dbReference type="NCBI Taxonomy" id="68895"/>
    <lineage>
        <taxon>Bacteria</taxon>
        <taxon>Pseudomonadati</taxon>
        <taxon>Pseudomonadota</taxon>
        <taxon>Betaproteobacteria</taxon>
        <taxon>Burkholderiales</taxon>
        <taxon>Burkholderiaceae</taxon>
        <taxon>Cupriavidus</taxon>
    </lineage>
</organism>
<sequence length="214" mass="24126">MQIYSFFNSSTSYRVRIALALKGLPCDYQPVNIRVGEHRAADYVAAINPSAVVPALVDGDFHLGQSMAIIDYLDACHPEPRLIPQAAEPRARVLELANVIACDIHPVNNMRILRYLQDTLGVTPEQKDAWYQHWVDEGLGAVERLLAQHGRGPWCFGDQPTLADCCLVPQIANAQRMGCRTERFERTMAVYRHACEHPAFQQAEPQRQPDYTAR</sequence>
<dbReference type="InterPro" id="IPR005955">
    <property type="entry name" value="GST_Zeta"/>
</dbReference>
<dbReference type="SFLD" id="SFLDG00358">
    <property type="entry name" value="Main_(cytGST)"/>
    <property type="match status" value="1"/>
</dbReference>
<dbReference type="PROSITE" id="PS50404">
    <property type="entry name" value="GST_NTER"/>
    <property type="match status" value="1"/>
</dbReference>
<reference evidence="4 5" key="1">
    <citation type="journal article" date="2015" name="Genome Announc.">
        <title>Complete Genome Sequence of Cupriavidus basilensis 4G11, Isolated from the Oak Ridge Field Research Center Site.</title>
        <authorList>
            <person name="Ray J."/>
            <person name="Waters R.J."/>
            <person name="Skerker J.M."/>
            <person name="Kuehl J.V."/>
            <person name="Price M.N."/>
            <person name="Huang J."/>
            <person name="Chakraborty R."/>
            <person name="Arkin A.P."/>
            <person name="Deutschbauer A."/>
        </authorList>
    </citation>
    <scope>NUCLEOTIDE SEQUENCE [LARGE SCALE GENOMIC DNA]</scope>
    <source>
        <strain evidence="4">4G11</strain>
    </source>
</reference>
<dbReference type="STRING" id="68895.RR42_s2030"/>
<comment type="similarity">
    <text evidence="1">Belongs to the GST superfamily. Zeta family.</text>
</comment>
<keyword evidence="5" id="KW-1185">Reference proteome</keyword>
<dbReference type="EC" id="2.5.1.18" evidence="4"/>
<dbReference type="InterPro" id="IPR010987">
    <property type="entry name" value="Glutathione-S-Trfase_C-like"/>
</dbReference>
<evidence type="ECO:0000259" key="2">
    <source>
        <dbReference type="PROSITE" id="PS50404"/>
    </source>
</evidence>
<dbReference type="InterPro" id="IPR034333">
    <property type="entry name" value="GST_Zeta_N"/>
</dbReference>
<feature type="domain" description="GST N-terminal" evidence="2">
    <location>
        <begin position="1"/>
        <end position="81"/>
    </location>
</feature>
<dbReference type="GO" id="GO:0006749">
    <property type="term" value="P:glutathione metabolic process"/>
    <property type="evidence" value="ECO:0007669"/>
    <property type="project" value="TreeGrafter"/>
</dbReference>
<dbReference type="FunFam" id="1.20.1050.10:FF:000017">
    <property type="entry name" value="Maleylacetoacetate isomerase"/>
    <property type="match status" value="1"/>
</dbReference>
<dbReference type="PANTHER" id="PTHR42673">
    <property type="entry name" value="MALEYLACETOACETATE ISOMERASE"/>
    <property type="match status" value="1"/>
</dbReference>
<dbReference type="InterPro" id="IPR034330">
    <property type="entry name" value="GST_Zeta_C"/>
</dbReference>
<dbReference type="PANTHER" id="PTHR42673:SF4">
    <property type="entry name" value="MALEYLACETOACETATE ISOMERASE"/>
    <property type="match status" value="1"/>
</dbReference>